<comment type="caution">
    <text evidence="1">The sequence shown here is derived from an EMBL/GenBank/DDBJ whole genome shotgun (WGS) entry which is preliminary data.</text>
</comment>
<keyword evidence="2" id="KW-1185">Reference proteome</keyword>
<gene>
    <name evidence="1" type="ORF">Pcinc_017241</name>
</gene>
<reference evidence="1" key="1">
    <citation type="submission" date="2023-10" db="EMBL/GenBank/DDBJ databases">
        <title>Genome assemblies of two species of porcelain crab, Petrolisthes cinctipes and Petrolisthes manimaculis (Anomura: Porcellanidae).</title>
        <authorList>
            <person name="Angst P."/>
        </authorList>
    </citation>
    <scope>NUCLEOTIDE SEQUENCE</scope>
    <source>
        <strain evidence="1">PB745_01</strain>
        <tissue evidence="1">Gill</tissue>
    </source>
</reference>
<accession>A0AAE1FR36</accession>
<dbReference type="EMBL" id="JAWQEG010001589">
    <property type="protein sequence ID" value="KAK3878101.1"/>
    <property type="molecule type" value="Genomic_DNA"/>
</dbReference>
<evidence type="ECO:0000313" key="1">
    <source>
        <dbReference type="EMBL" id="KAK3878101.1"/>
    </source>
</evidence>
<dbReference type="Proteomes" id="UP001286313">
    <property type="component" value="Unassembled WGS sequence"/>
</dbReference>
<protein>
    <submittedName>
        <fullName evidence="1">Uncharacterized protein</fullName>
    </submittedName>
</protein>
<sequence length="112" mass="12236">MLVPSPPSTPPSPHFHITISSLTPILLHLTITTPAYISPIPINSPPPIHTYIRLLIPSPSPPLPPPNYPHLHHPHSLPTTTHTYISPIPYRAYPINHISTTSSSLNPILSPP</sequence>
<organism evidence="1 2">
    <name type="scientific">Petrolisthes cinctipes</name>
    <name type="common">Flat porcelain crab</name>
    <dbReference type="NCBI Taxonomy" id="88211"/>
    <lineage>
        <taxon>Eukaryota</taxon>
        <taxon>Metazoa</taxon>
        <taxon>Ecdysozoa</taxon>
        <taxon>Arthropoda</taxon>
        <taxon>Crustacea</taxon>
        <taxon>Multicrustacea</taxon>
        <taxon>Malacostraca</taxon>
        <taxon>Eumalacostraca</taxon>
        <taxon>Eucarida</taxon>
        <taxon>Decapoda</taxon>
        <taxon>Pleocyemata</taxon>
        <taxon>Anomura</taxon>
        <taxon>Galatheoidea</taxon>
        <taxon>Porcellanidae</taxon>
        <taxon>Petrolisthes</taxon>
    </lineage>
</organism>
<name>A0AAE1FR36_PETCI</name>
<dbReference type="AlphaFoldDB" id="A0AAE1FR36"/>
<evidence type="ECO:0000313" key="2">
    <source>
        <dbReference type="Proteomes" id="UP001286313"/>
    </source>
</evidence>
<proteinExistence type="predicted"/>